<dbReference type="RefSeq" id="WP_019471642.1">
    <property type="nucleotide sequence ID" value="NZ_CP010979.1"/>
</dbReference>
<reference evidence="4 5" key="1">
    <citation type="submission" date="2015-02" db="EMBL/GenBank/DDBJ databases">
        <title>Complete Genome Sequencing of Pseudomonas putida S13.1.2.</title>
        <authorList>
            <person name="Chong T.M."/>
            <person name="Chan K.G."/>
            <person name="Dessaux Y."/>
        </authorList>
    </citation>
    <scope>NUCLEOTIDE SEQUENCE [LARGE SCALE GENOMIC DNA]</scope>
    <source>
        <strain evidence="4 5">S13.1.2</strain>
    </source>
</reference>
<dbReference type="PANTHER" id="PTHR44591:SF3">
    <property type="entry name" value="RESPONSE REGULATORY DOMAIN-CONTAINING PROTEIN"/>
    <property type="match status" value="1"/>
</dbReference>
<evidence type="ECO:0000313" key="4">
    <source>
        <dbReference type="EMBL" id="AJQ46891.1"/>
    </source>
</evidence>
<dbReference type="InterPro" id="IPR050595">
    <property type="entry name" value="Bact_response_regulator"/>
</dbReference>
<dbReference type="GO" id="GO:0016301">
    <property type="term" value="F:kinase activity"/>
    <property type="evidence" value="ECO:0007669"/>
    <property type="project" value="UniProtKB-KW"/>
</dbReference>
<dbReference type="PROSITE" id="PS50110">
    <property type="entry name" value="RESPONSE_REGULATORY"/>
    <property type="match status" value="1"/>
</dbReference>
<dbReference type="InterPro" id="IPR011006">
    <property type="entry name" value="CheY-like_superfamily"/>
</dbReference>
<keyword evidence="1 2" id="KW-0597">Phosphoprotein</keyword>
<keyword evidence="4" id="KW-0418">Kinase</keyword>
<sequence length="137" mass="14579">MKLDQDQLSLSGLTVVIVEDDEILRALLVAILAEMGATCVAFGNAEDALIHLLASQGACSLMIVDHFIPGCIKGMEFISMVHQKWPGVPAILTSGSPLDVSTITPPVSYLFKPWSIEELITATSRALAPATRTSSAQ</sequence>
<evidence type="ECO:0000259" key="3">
    <source>
        <dbReference type="PROSITE" id="PS50110"/>
    </source>
</evidence>
<dbReference type="Proteomes" id="UP000033260">
    <property type="component" value="Chromosome"/>
</dbReference>
<dbReference type="EMBL" id="CP010979">
    <property type="protein sequence ID" value="AJQ46891.1"/>
    <property type="molecule type" value="Genomic_DNA"/>
</dbReference>
<name>A0AAU8S650_PSEPU</name>
<proteinExistence type="predicted"/>
<dbReference type="AlphaFoldDB" id="A0AAU8S650"/>
<gene>
    <name evidence="4" type="ORF">N805_06470</name>
</gene>
<accession>A0AAU8S650</accession>
<evidence type="ECO:0000256" key="1">
    <source>
        <dbReference type="ARBA" id="ARBA00022553"/>
    </source>
</evidence>
<dbReference type="InterPro" id="IPR001789">
    <property type="entry name" value="Sig_transdc_resp-reg_receiver"/>
</dbReference>
<dbReference type="GO" id="GO:0000160">
    <property type="term" value="P:phosphorelay signal transduction system"/>
    <property type="evidence" value="ECO:0007669"/>
    <property type="project" value="InterPro"/>
</dbReference>
<dbReference type="Gene3D" id="3.40.50.2300">
    <property type="match status" value="1"/>
</dbReference>
<evidence type="ECO:0000313" key="5">
    <source>
        <dbReference type="Proteomes" id="UP000033260"/>
    </source>
</evidence>
<protein>
    <submittedName>
        <fullName evidence="4">Histidine kinase</fullName>
    </submittedName>
</protein>
<keyword evidence="4" id="KW-0808">Transferase</keyword>
<evidence type="ECO:0000256" key="2">
    <source>
        <dbReference type="PROSITE-ProRule" id="PRU00169"/>
    </source>
</evidence>
<feature type="modified residue" description="4-aspartylphosphate" evidence="2">
    <location>
        <position position="65"/>
    </location>
</feature>
<dbReference type="SMART" id="SM00448">
    <property type="entry name" value="REC"/>
    <property type="match status" value="1"/>
</dbReference>
<dbReference type="Pfam" id="PF00072">
    <property type="entry name" value="Response_reg"/>
    <property type="match status" value="1"/>
</dbReference>
<organism evidence="4 5">
    <name type="scientific">Pseudomonas putida S13.1.2</name>
    <dbReference type="NCBI Taxonomy" id="1384061"/>
    <lineage>
        <taxon>Bacteria</taxon>
        <taxon>Pseudomonadati</taxon>
        <taxon>Pseudomonadota</taxon>
        <taxon>Gammaproteobacteria</taxon>
        <taxon>Pseudomonadales</taxon>
        <taxon>Pseudomonadaceae</taxon>
        <taxon>Pseudomonas</taxon>
    </lineage>
</organism>
<feature type="domain" description="Response regulatory" evidence="3">
    <location>
        <begin position="14"/>
        <end position="127"/>
    </location>
</feature>
<dbReference type="PANTHER" id="PTHR44591">
    <property type="entry name" value="STRESS RESPONSE REGULATOR PROTEIN 1"/>
    <property type="match status" value="1"/>
</dbReference>
<dbReference type="SUPFAM" id="SSF52172">
    <property type="entry name" value="CheY-like"/>
    <property type="match status" value="1"/>
</dbReference>